<feature type="transmembrane region" description="Helical" evidence="9">
    <location>
        <begin position="143"/>
        <end position="161"/>
    </location>
</feature>
<sequence length="657" mass="69302">MATADTLSSSTLSSSSPSHSQHIEHHDHDDDQDPASPVMALRFPTHRYEATLHDAKTSGHCRPRRWLAQVFTNAYNDILRTWMGLHRSFHHPAAAHPHAHPGQYHTFTCSDATSSCGSDASCTTTDAGAFSAAVGEMILEPPINILLVCVPLGIAAYHAAAPPLPSVLVFAVNVLAIAPLSSLLTDATERIALEAGDTVGAFLNISLGNIVELILFVTLINGHVKVVQASILGSILVNLLPILGSALVVADATGGDDSLDGTETQMLACLLCVSVFVFMIPTAFRFTFSQAPNINDIVVHMSRVSAVLILFMYTAYFLHTMQQSTHRDADEEGGESLRLPVTPPPLLRRRTSSPPPLTPGPRTLRFADGAKTQPTSDLYARRVFEVGPPASVDSADGPPPPPPPPDEELQPPRGRSLTGTRGPHSAHTVLSPLLLSRQSRSRSTNSRASSWMSQRPLPRSFARAGLARVLSTDRRRRAFREPEEDEASGTTDGRLGAALAAVVVLLVASLLLAVSARLLAGTLDAVTRRRPLSQALIGVVLLPLAGNLSSCLTVAAVAARDNLDLAVAVSAGSAIQVALCVAPLTVLAGWALGRPVVLALDGFEMAMLLGAASLVNLLVLGGNGGGDKRRATGLKGGILCACFLVMGIATFFAPNGK</sequence>
<feature type="transmembrane region" description="Helical" evidence="9">
    <location>
        <begin position="300"/>
        <end position="318"/>
    </location>
</feature>
<evidence type="ECO:0000256" key="9">
    <source>
        <dbReference type="SAM" id="Phobius"/>
    </source>
</evidence>
<dbReference type="InterPro" id="IPR004837">
    <property type="entry name" value="NaCa_Exmemb"/>
</dbReference>
<evidence type="ECO:0000256" key="5">
    <source>
        <dbReference type="ARBA" id="ARBA00022989"/>
    </source>
</evidence>
<comment type="caution">
    <text evidence="11">The sequence shown here is derived from an EMBL/GenBank/DDBJ whole genome shotgun (WGS) entry which is preliminary data.</text>
</comment>
<keyword evidence="12" id="KW-1185">Reference proteome</keyword>
<organism evidence="11 12">
    <name type="scientific">Cordyceps fumosorosea (strain ARSEF 2679)</name>
    <name type="common">Isaria fumosorosea</name>
    <dbReference type="NCBI Taxonomy" id="1081104"/>
    <lineage>
        <taxon>Eukaryota</taxon>
        <taxon>Fungi</taxon>
        <taxon>Dikarya</taxon>
        <taxon>Ascomycota</taxon>
        <taxon>Pezizomycotina</taxon>
        <taxon>Sordariomycetes</taxon>
        <taxon>Hypocreomycetidae</taxon>
        <taxon>Hypocreales</taxon>
        <taxon>Cordycipitaceae</taxon>
        <taxon>Cordyceps</taxon>
    </lineage>
</organism>
<feature type="transmembrane region" description="Helical" evidence="9">
    <location>
        <begin position="535"/>
        <end position="558"/>
    </location>
</feature>
<gene>
    <name evidence="11" type="ORF">ISF_02550</name>
</gene>
<feature type="transmembrane region" description="Helical" evidence="9">
    <location>
        <begin position="266"/>
        <end position="288"/>
    </location>
</feature>
<evidence type="ECO:0000313" key="12">
    <source>
        <dbReference type="Proteomes" id="UP000076744"/>
    </source>
</evidence>
<feature type="domain" description="Sodium/calcium exchanger membrane region" evidence="10">
    <location>
        <begin position="501"/>
        <end position="646"/>
    </location>
</feature>
<dbReference type="Pfam" id="PF01699">
    <property type="entry name" value="Na_Ca_ex"/>
    <property type="match status" value="2"/>
</dbReference>
<keyword evidence="6" id="KW-0406">Ion transport</keyword>
<dbReference type="OrthoDB" id="1699231at2759"/>
<feature type="domain" description="Sodium/calcium exchanger membrane region" evidence="10">
    <location>
        <begin position="166"/>
        <end position="319"/>
    </location>
</feature>
<feature type="region of interest" description="Disordered" evidence="8">
    <location>
        <begin position="327"/>
        <end position="372"/>
    </location>
</feature>
<feature type="transmembrane region" description="Helical" evidence="9">
    <location>
        <begin position="226"/>
        <end position="254"/>
    </location>
</feature>
<dbReference type="GO" id="GO:0015369">
    <property type="term" value="F:calcium:proton antiporter activity"/>
    <property type="evidence" value="ECO:0007669"/>
    <property type="project" value="TreeGrafter"/>
</dbReference>
<feature type="compositionally biased region" description="Low complexity" evidence="8">
    <location>
        <begin position="1"/>
        <end position="20"/>
    </location>
</feature>
<feature type="compositionally biased region" description="Low complexity" evidence="8">
    <location>
        <begin position="430"/>
        <end position="453"/>
    </location>
</feature>
<feature type="transmembrane region" description="Helical" evidence="9">
    <location>
        <begin position="495"/>
        <end position="515"/>
    </location>
</feature>
<evidence type="ECO:0000313" key="11">
    <source>
        <dbReference type="EMBL" id="OAA70576.1"/>
    </source>
</evidence>
<feature type="region of interest" description="Disordered" evidence="8">
    <location>
        <begin position="388"/>
        <end position="456"/>
    </location>
</feature>
<keyword evidence="3" id="KW-0813">Transport</keyword>
<dbReference type="GO" id="GO:0000329">
    <property type="term" value="C:fungal-type vacuole membrane"/>
    <property type="evidence" value="ECO:0007669"/>
    <property type="project" value="TreeGrafter"/>
</dbReference>
<name>A0A168BUS0_CORFA</name>
<dbReference type="Proteomes" id="UP000076744">
    <property type="component" value="Unassembled WGS sequence"/>
</dbReference>
<feature type="region of interest" description="Disordered" evidence="8">
    <location>
        <begin position="1"/>
        <end position="37"/>
    </location>
</feature>
<keyword evidence="4 9" id="KW-0812">Transmembrane</keyword>
<evidence type="ECO:0000256" key="3">
    <source>
        <dbReference type="ARBA" id="ARBA00022448"/>
    </source>
</evidence>
<evidence type="ECO:0000256" key="4">
    <source>
        <dbReference type="ARBA" id="ARBA00022692"/>
    </source>
</evidence>
<reference evidence="11 12" key="1">
    <citation type="journal article" date="2016" name="Genome Biol. Evol.">
        <title>Divergent and convergent evolution of fungal pathogenicity.</title>
        <authorList>
            <person name="Shang Y."/>
            <person name="Xiao G."/>
            <person name="Zheng P."/>
            <person name="Cen K."/>
            <person name="Zhan S."/>
            <person name="Wang C."/>
        </authorList>
    </citation>
    <scope>NUCLEOTIDE SEQUENCE [LARGE SCALE GENOMIC DNA]</scope>
    <source>
        <strain evidence="11 12">ARSEF 2679</strain>
    </source>
</reference>
<feature type="transmembrane region" description="Helical" evidence="9">
    <location>
        <begin position="167"/>
        <end position="187"/>
    </location>
</feature>
<feature type="transmembrane region" description="Helical" evidence="9">
    <location>
        <begin position="199"/>
        <end position="220"/>
    </location>
</feature>
<dbReference type="InterPro" id="IPR044880">
    <property type="entry name" value="NCX_ion-bd_dom_sf"/>
</dbReference>
<accession>A0A168BUS0</accession>
<dbReference type="GO" id="GO:0012505">
    <property type="term" value="C:endomembrane system"/>
    <property type="evidence" value="ECO:0007669"/>
    <property type="project" value="UniProtKB-SubCell"/>
</dbReference>
<dbReference type="Gene3D" id="1.20.1420.30">
    <property type="entry name" value="NCX, central ion-binding region"/>
    <property type="match status" value="1"/>
</dbReference>
<evidence type="ECO:0000256" key="8">
    <source>
        <dbReference type="SAM" id="MobiDB-lite"/>
    </source>
</evidence>
<keyword evidence="7 9" id="KW-0472">Membrane</keyword>
<dbReference type="PANTHER" id="PTHR31503">
    <property type="entry name" value="VACUOLAR CALCIUM ION TRANSPORTER"/>
    <property type="match status" value="1"/>
</dbReference>
<dbReference type="AlphaFoldDB" id="A0A168BUS0"/>
<evidence type="ECO:0000256" key="1">
    <source>
        <dbReference type="ARBA" id="ARBA00004127"/>
    </source>
</evidence>
<proteinExistence type="inferred from homology"/>
<evidence type="ECO:0000256" key="2">
    <source>
        <dbReference type="ARBA" id="ARBA00008170"/>
    </source>
</evidence>
<dbReference type="GO" id="GO:0006874">
    <property type="term" value="P:intracellular calcium ion homeostasis"/>
    <property type="evidence" value="ECO:0007669"/>
    <property type="project" value="TreeGrafter"/>
</dbReference>
<protein>
    <submittedName>
        <fullName evidence="11">Sodium/calcium exchanger membrane region</fullName>
    </submittedName>
</protein>
<dbReference type="EMBL" id="AZHB01000004">
    <property type="protein sequence ID" value="OAA70576.1"/>
    <property type="molecule type" value="Genomic_DNA"/>
</dbReference>
<feature type="transmembrane region" description="Helical" evidence="9">
    <location>
        <begin position="605"/>
        <end position="622"/>
    </location>
</feature>
<dbReference type="InterPro" id="IPR004713">
    <property type="entry name" value="CaH_exchang"/>
</dbReference>
<dbReference type="RefSeq" id="XP_018706863.1">
    <property type="nucleotide sequence ID" value="XM_018846156.1"/>
</dbReference>
<feature type="transmembrane region" description="Helical" evidence="9">
    <location>
        <begin position="634"/>
        <end position="653"/>
    </location>
</feature>
<dbReference type="GeneID" id="30018842"/>
<feature type="transmembrane region" description="Helical" evidence="9">
    <location>
        <begin position="565"/>
        <end position="593"/>
    </location>
</feature>
<comment type="similarity">
    <text evidence="2">Belongs to the Ca(2+):cation antiporter (CaCA) (TC 2.A.19) family.</text>
</comment>
<evidence type="ECO:0000256" key="6">
    <source>
        <dbReference type="ARBA" id="ARBA00023065"/>
    </source>
</evidence>
<keyword evidence="5 9" id="KW-1133">Transmembrane helix</keyword>
<evidence type="ECO:0000256" key="7">
    <source>
        <dbReference type="ARBA" id="ARBA00023136"/>
    </source>
</evidence>
<comment type="subcellular location">
    <subcellularLocation>
        <location evidence="1">Endomembrane system</location>
        <topology evidence="1">Multi-pass membrane protein</topology>
    </subcellularLocation>
</comment>
<dbReference type="PANTHER" id="PTHR31503:SF18">
    <property type="entry name" value="CA(2+)_H(+) EXCHANGER, PUTATIVE (EUROFUNG)-RELATED"/>
    <property type="match status" value="1"/>
</dbReference>
<evidence type="ECO:0000259" key="10">
    <source>
        <dbReference type="Pfam" id="PF01699"/>
    </source>
</evidence>